<feature type="chain" id="PRO_5040513176" description="Nuclear envelope integral membrane protein 1" evidence="9">
    <location>
        <begin position="17"/>
        <end position="487"/>
    </location>
</feature>
<evidence type="ECO:0000256" key="5">
    <source>
        <dbReference type="ARBA" id="ARBA00022989"/>
    </source>
</evidence>
<organism evidence="10 11">
    <name type="scientific">Nezara viridula</name>
    <name type="common">Southern green stink bug</name>
    <name type="synonym">Cimex viridulus</name>
    <dbReference type="NCBI Taxonomy" id="85310"/>
    <lineage>
        <taxon>Eukaryota</taxon>
        <taxon>Metazoa</taxon>
        <taxon>Ecdysozoa</taxon>
        <taxon>Arthropoda</taxon>
        <taxon>Hexapoda</taxon>
        <taxon>Insecta</taxon>
        <taxon>Pterygota</taxon>
        <taxon>Neoptera</taxon>
        <taxon>Paraneoptera</taxon>
        <taxon>Hemiptera</taxon>
        <taxon>Heteroptera</taxon>
        <taxon>Panheteroptera</taxon>
        <taxon>Pentatomomorpha</taxon>
        <taxon>Pentatomoidea</taxon>
        <taxon>Pentatomidae</taxon>
        <taxon>Pentatominae</taxon>
        <taxon>Nezara</taxon>
    </lineage>
</organism>
<accession>A0A9P0HT28</accession>
<evidence type="ECO:0000313" key="10">
    <source>
        <dbReference type="EMBL" id="CAH1407212.1"/>
    </source>
</evidence>
<keyword evidence="3 8" id="KW-0812">Transmembrane</keyword>
<name>A0A9P0HT28_NEZVI</name>
<evidence type="ECO:0000256" key="8">
    <source>
        <dbReference type="SAM" id="Phobius"/>
    </source>
</evidence>
<feature type="signal peptide" evidence="9">
    <location>
        <begin position="1"/>
        <end position="16"/>
    </location>
</feature>
<evidence type="ECO:0000256" key="3">
    <source>
        <dbReference type="ARBA" id="ARBA00022692"/>
    </source>
</evidence>
<evidence type="ECO:0000256" key="7">
    <source>
        <dbReference type="ARBA" id="ARBA00023242"/>
    </source>
</evidence>
<keyword evidence="11" id="KW-1185">Reference proteome</keyword>
<evidence type="ECO:0000256" key="6">
    <source>
        <dbReference type="ARBA" id="ARBA00023136"/>
    </source>
</evidence>
<evidence type="ECO:0008006" key="12">
    <source>
        <dbReference type="Google" id="ProtNLM"/>
    </source>
</evidence>
<feature type="transmembrane region" description="Helical" evidence="8">
    <location>
        <begin position="223"/>
        <end position="241"/>
    </location>
</feature>
<proteinExistence type="inferred from homology"/>
<dbReference type="InterPro" id="IPR019358">
    <property type="entry name" value="NEMP_fam"/>
</dbReference>
<keyword evidence="7" id="KW-0539">Nucleus</keyword>
<evidence type="ECO:0000256" key="2">
    <source>
        <dbReference type="ARBA" id="ARBA00005748"/>
    </source>
</evidence>
<keyword evidence="6 8" id="KW-0472">Membrane</keyword>
<keyword evidence="4 9" id="KW-0732">Signal</keyword>
<keyword evidence="5 8" id="KW-1133">Transmembrane helix</keyword>
<dbReference type="Proteomes" id="UP001152798">
    <property type="component" value="Chromosome 7"/>
</dbReference>
<evidence type="ECO:0000256" key="9">
    <source>
        <dbReference type="SAM" id="SignalP"/>
    </source>
</evidence>
<comment type="subcellular location">
    <subcellularLocation>
        <location evidence="1">Nucleus inner membrane</location>
        <topology evidence="1">Multi-pass membrane protein</topology>
        <orientation evidence="1">Nucleoplasmic side</orientation>
    </subcellularLocation>
</comment>
<dbReference type="OrthoDB" id="509138at2759"/>
<evidence type="ECO:0000256" key="1">
    <source>
        <dbReference type="ARBA" id="ARBA00004575"/>
    </source>
</evidence>
<evidence type="ECO:0000256" key="4">
    <source>
        <dbReference type="ARBA" id="ARBA00022729"/>
    </source>
</evidence>
<dbReference type="PANTHER" id="PTHR13598">
    <property type="entry name" value="AT07567P-RELATED"/>
    <property type="match status" value="1"/>
</dbReference>
<feature type="transmembrane region" description="Helical" evidence="8">
    <location>
        <begin position="276"/>
        <end position="296"/>
    </location>
</feature>
<dbReference type="AlphaFoldDB" id="A0A9P0HT28"/>
<comment type="similarity">
    <text evidence="2">Belongs to the NEMP family.</text>
</comment>
<dbReference type="GO" id="GO:0005637">
    <property type="term" value="C:nuclear inner membrane"/>
    <property type="evidence" value="ECO:0007669"/>
    <property type="project" value="UniProtKB-SubCell"/>
</dbReference>
<protein>
    <recommendedName>
        <fullName evidence="12">Nuclear envelope integral membrane protein 1</fullName>
    </recommendedName>
</protein>
<dbReference type="PANTHER" id="PTHR13598:SF1">
    <property type="entry name" value="AT07567P-RELATED"/>
    <property type="match status" value="1"/>
</dbReference>
<dbReference type="Pfam" id="PF10225">
    <property type="entry name" value="NEMP"/>
    <property type="match status" value="1"/>
</dbReference>
<evidence type="ECO:0000313" key="11">
    <source>
        <dbReference type="Proteomes" id="UP001152798"/>
    </source>
</evidence>
<reference evidence="10" key="1">
    <citation type="submission" date="2022-01" db="EMBL/GenBank/DDBJ databases">
        <authorList>
            <person name="King R."/>
        </authorList>
    </citation>
    <scope>NUCLEOTIDE SEQUENCE</scope>
</reference>
<gene>
    <name evidence="10" type="ORF">NEZAVI_LOCUS14991</name>
</gene>
<dbReference type="EMBL" id="OV725083">
    <property type="protein sequence ID" value="CAH1407212.1"/>
    <property type="molecule type" value="Genomic_DNA"/>
</dbReference>
<feature type="transmembrane region" description="Helical" evidence="8">
    <location>
        <begin position="160"/>
        <end position="181"/>
    </location>
</feature>
<feature type="transmembrane region" description="Helical" evidence="8">
    <location>
        <begin position="193"/>
        <end position="211"/>
    </location>
</feature>
<sequence>MRLFYFIIVLFSGTFAHVRHKVHYMEPDSNNNLVCDSLWMNVPNIYCYKGKPKNIVHIWETIQLHLSLSSDEFEQFDGSSAEEVLSKIDNQKTSWNFNFYKTKKKVIKLNPFNTTCVGVITDNTYNIKLTRIRVDYWRILTFACGISLFLFAPKLSSNSLFYYICGVSFGTCASVLILIFIMSRLLPKKPMMYSFLVGGWTIGLYLFQFLWDNIRTIALEYQSYVFYYIIATGVISFIICYRIGPVSDPRSINIIKWLMQAVGLGLIFMSSDFKEATLAFDMLLLVCYVLPFQSFLRFSKKCFRWYRPKPRPLLSEDEFHHQGVIETEKALEELRGYCSSPECNQWKTVLKLRNPMSNYRHKAVQANLDSSDNENYEIFTSDIIKNGSNSTNIKKYEIFSSDIRKNGLKNTDNKKYDIFSSDIREKGLKQNDVRKRFLTKPKAVNRFAKFVEGSSHLIDEEVLAFETDVKQSEFDDLLTDDSSSSTD</sequence>